<evidence type="ECO:0000313" key="6">
    <source>
        <dbReference type="Proteomes" id="UP000452235"/>
    </source>
</evidence>
<name>A0A5M3ZAB6_ASPTE</name>
<gene>
    <name evidence="5" type="ORF">ATEIFO6365_0017001000</name>
</gene>
<evidence type="ECO:0000313" key="5">
    <source>
        <dbReference type="EMBL" id="GFF21848.1"/>
    </source>
</evidence>
<proteinExistence type="predicted"/>
<dbReference type="InterPro" id="IPR051104">
    <property type="entry name" value="FAD_monoxygenase"/>
</dbReference>
<dbReference type="GO" id="GO:0044550">
    <property type="term" value="P:secondary metabolite biosynthetic process"/>
    <property type="evidence" value="ECO:0007669"/>
    <property type="project" value="TreeGrafter"/>
</dbReference>
<dbReference type="InterPro" id="IPR036188">
    <property type="entry name" value="FAD/NAD-bd_sf"/>
</dbReference>
<dbReference type="PANTHER" id="PTHR46720:SF3">
    <property type="entry name" value="FAD-BINDING DOMAIN-CONTAINING PROTEIN-RELATED"/>
    <property type="match status" value="1"/>
</dbReference>
<dbReference type="SUPFAM" id="SSF54373">
    <property type="entry name" value="FAD-linked reductases, C-terminal domain"/>
    <property type="match status" value="1"/>
</dbReference>
<dbReference type="PANTHER" id="PTHR46720">
    <property type="entry name" value="HYDROXYLASE, PUTATIVE (AFU_ORTHOLOGUE AFUA_3G01460)-RELATED"/>
    <property type="match status" value="1"/>
</dbReference>
<dbReference type="OrthoDB" id="417877at2759"/>
<dbReference type="PRINTS" id="PR00420">
    <property type="entry name" value="RNGMNOXGNASE"/>
</dbReference>
<keyword evidence="3" id="KW-0560">Oxidoreductase</keyword>
<evidence type="ECO:0000259" key="4">
    <source>
        <dbReference type="Pfam" id="PF01494"/>
    </source>
</evidence>
<protein>
    <submittedName>
        <fullName evidence="5">FAD/NAD(P)-binding-domain-containing protein</fullName>
    </submittedName>
</protein>
<dbReference type="GO" id="GO:0071949">
    <property type="term" value="F:FAD binding"/>
    <property type="evidence" value="ECO:0007669"/>
    <property type="project" value="InterPro"/>
</dbReference>
<dbReference type="Pfam" id="PF01494">
    <property type="entry name" value="FAD_binding_3"/>
    <property type="match status" value="1"/>
</dbReference>
<dbReference type="Proteomes" id="UP000452235">
    <property type="component" value="Unassembled WGS sequence"/>
</dbReference>
<dbReference type="EMBL" id="BLJY01000017">
    <property type="protein sequence ID" value="GFF21848.1"/>
    <property type="molecule type" value="Genomic_DNA"/>
</dbReference>
<keyword evidence="6" id="KW-1185">Reference proteome</keyword>
<organism evidence="5 6">
    <name type="scientific">Aspergillus terreus</name>
    <dbReference type="NCBI Taxonomy" id="33178"/>
    <lineage>
        <taxon>Eukaryota</taxon>
        <taxon>Fungi</taxon>
        <taxon>Dikarya</taxon>
        <taxon>Ascomycota</taxon>
        <taxon>Pezizomycotina</taxon>
        <taxon>Eurotiomycetes</taxon>
        <taxon>Eurotiomycetidae</taxon>
        <taxon>Eurotiales</taxon>
        <taxon>Aspergillaceae</taxon>
        <taxon>Aspergillus</taxon>
        <taxon>Aspergillus subgen. Circumdati</taxon>
    </lineage>
</organism>
<dbReference type="AlphaFoldDB" id="A0A5M3ZAB6"/>
<accession>A0A5M3ZAB6</accession>
<dbReference type="VEuPathDB" id="FungiDB:ATEG_06272"/>
<evidence type="ECO:0000256" key="3">
    <source>
        <dbReference type="ARBA" id="ARBA00023002"/>
    </source>
</evidence>
<feature type="domain" description="FAD-binding" evidence="4">
    <location>
        <begin position="7"/>
        <end position="368"/>
    </location>
</feature>
<evidence type="ECO:0000256" key="2">
    <source>
        <dbReference type="ARBA" id="ARBA00022827"/>
    </source>
</evidence>
<dbReference type="GO" id="GO:0016491">
    <property type="term" value="F:oxidoreductase activity"/>
    <property type="evidence" value="ECO:0007669"/>
    <property type="project" value="UniProtKB-KW"/>
</dbReference>
<comment type="caution">
    <text evidence="5">The sequence shown here is derived from an EMBL/GenBank/DDBJ whole genome shotgun (WGS) entry which is preliminary data.</text>
</comment>
<dbReference type="Gene3D" id="3.50.50.60">
    <property type="entry name" value="FAD/NAD(P)-binding domain"/>
    <property type="match status" value="1"/>
</dbReference>
<dbReference type="InterPro" id="IPR002938">
    <property type="entry name" value="FAD-bd"/>
</dbReference>
<dbReference type="SUPFAM" id="SSF51905">
    <property type="entry name" value="FAD/NAD(P)-binding domain"/>
    <property type="match status" value="1"/>
</dbReference>
<keyword evidence="1" id="KW-0285">Flavoprotein</keyword>
<keyword evidence="2" id="KW-0274">FAD</keyword>
<evidence type="ECO:0000256" key="1">
    <source>
        <dbReference type="ARBA" id="ARBA00022630"/>
    </source>
</evidence>
<reference evidence="5 6" key="1">
    <citation type="submission" date="2020-01" db="EMBL/GenBank/DDBJ databases">
        <title>Aspergillus terreus IFO 6365 whole genome shotgun sequence.</title>
        <authorList>
            <person name="Kanamasa S."/>
            <person name="Takahashi H."/>
        </authorList>
    </citation>
    <scope>NUCLEOTIDE SEQUENCE [LARGE SCALE GENOMIC DNA]</scope>
    <source>
        <strain evidence="5 6">IFO 6365</strain>
    </source>
</reference>
<sequence length="422" mass="46330">MDPTKKIDVAVIGGGIAGLCVVLGLLKHKHLNVNVYEAANKFSEIGAGLALAPNGQRAMKLIGDEIHAAFSAQATTNLWESQRSTWFQVRVGVEGRGEELITAPTNETGQTTVHRALFLDELARLVPKEICHFGKRVDQILDAGDGGITIHFSDGTTAHADCIIGADGVHSPTRRFVLGPDHPATNPQFTHSVAYRGLVPMERAKQVLKAEYAENSFIWVNKNQAISTYPISFGEIMNVVAVRTGVEKWEHKEWTVPASAADLDRDISGFSESPSGIISLLKEQPISCWSMWDMLEPAPHYNKGNVCVIGDAAHASVPYQAQGASQAIEDALVLVELLGHVTDIKQIAAAFKAYDQVRRPRSQHAVATSREAGDLLTYRHPSIGDDIHKIKEKVDTRMDWVWNKNLIEQNQEALVVMKELLK</sequence>